<dbReference type="InterPro" id="IPR015421">
    <property type="entry name" value="PyrdxlP-dep_Trfase_major"/>
</dbReference>
<accession>A0ABU7G369</accession>
<dbReference type="InterPro" id="IPR015424">
    <property type="entry name" value="PyrdxlP-dep_Trfase"/>
</dbReference>
<dbReference type="EMBL" id="JAYDYW010000005">
    <property type="protein sequence ID" value="MEE1673629.1"/>
    <property type="molecule type" value="Genomic_DNA"/>
</dbReference>
<gene>
    <name evidence="8" type="ORF">SNR37_003055</name>
</gene>
<evidence type="ECO:0000256" key="1">
    <source>
        <dbReference type="ARBA" id="ARBA00001933"/>
    </source>
</evidence>
<dbReference type="PANTHER" id="PTHR11879">
    <property type="entry name" value="ASPARTATE AMINOTRANSFERASE"/>
    <property type="match status" value="1"/>
</dbReference>
<comment type="similarity">
    <text evidence="2">Belongs to the class-I pyridoxal-phosphate-dependent aminotransferase family.</text>
</comment>
<dbReference type="PRINTS" id="PR00799">
    <property type="entry name" value="TRANSAMINASE"/>
</dbReference>
<sequence>MFANLPAAKDDPILSLGLAFKDDSRSDKIDLGIGVYRNEQGETPVMKAVSIAQQRLLDQQTTQAYIGLAGNASYNQTMLDLLLSGTDAFSRAIAMQTPGASGALRLLADLIASAKPNAKVWLSNPSYVNHQPIMQAAGLAVGFYPYFDPVSKQVDESAMLEQVAKLGPDDVLLLHGCCHNPTGADISFSAWQSISELALKNGFLPFVDLAYQGFGQGLMEDIQGLQHLARQVPELLIASSNSKSFGLYRERSGVAIVVGETLQQATNARGKLFELARRSYTMPPNWGASIVAEILNDTQLNQQWQQELNQMSQRMRDLRQCLAQEFALQSGSDRFSYLTQHQGMFSLTGFNQHQLEQLREQHAIYIVSGGRINVAGLAKSFIPRLVKACLAVGV</sequence>
<evidence type="ECO:0000256" key="5">
    <source>
        <dbReference type="ARBA" id="ARBA00022679"/>
    </source>
</evidence>
<dbReference type="SUPFAM" id="SSF53383">
    <property type="entry name" value="PLP-dependent transferases"/>
    <property type="match status" value="1"/>
</dbReference>
<dbReference type="PANTHER" id="PTHR11879:SF22">
    <property type="entry name" value="ASPARTATE AMINOTRANSFERASE, MITOCHONDRIAL"/>
    <property type="match status" value="1"/>
</dbReference>
<feature type="domain" description="Aminotransferase class I/classII large" evidence="7">
    <location>
        <begin position="27"/>
        <end position="387"/>
    </location>
</feature>
<name>A0ABU7G369_9ALTE</name>
<keyword evidence="5 8" id="KW-0808">Transferase</keyword>
<dbReference type="RefSeq" id="WP_329774887.1">
    <property type="nucleotide sequence ID" value="NZ_JAYDYW010000005.1"/>
</dbReference>
<dbReference type="CDD" id="cd00609">
    <property type="entry name" value="AAT_like"/>
    <property type="match status" value="1"/>
</dbReference>
<evidence type="ECO:0000256" key="2">
    <source>
        <dbReference type="ARBA" id="ARBA00007441"/>
    </source>
</evidence>
<protein>
    <submittedName>
        <fullName evidence="8">Amino acid aminotransferase</fullName>
        <ecNumber evidence="8">2.6.1.-</ecNumber>
    </submittedName>
</protein>
<proteinExistence type="inferred from homology"/>
<dbReference type="NCBIfam" id="NF006719">
    <property type="entry name" value="PRK09257.1"/>
    <property type="match status" value="1"/>
</dbReference>
<organism evidence="8 9">
    <name type="scientific">Agarivorans aestuarii</name>
    <dbReference type="NCBI Taxonomy" id="1563703"/>
    <lineage>
        <taxon>Bacteria</taxon>
        <taxon>Pseudomonadati</taxon>
        <taxon>Pseudomonadota</taxon>
        <taxon>Gammaproteobacteria</taxon>
        <taxon>Alteromonadales</taxon>
        <taxon>Alteromonadaceae</taxon>
        <taxon>Agarivorans</taxon>
    </lineage>
</organism>
<dbReference type="InterPro" id="IPR015422">
    <property type="entry name" value="PyrdxlP-dep_Trfase_small"/>
</dbReference>
<dbReference type="EC" id="2.6.1.-" evidence="8"/>
<reference evidence="9" key="1">
    <citation type="submission" date="2023-07" db="EMBL/GenBank/DDBJ databases">
        <title>Draft genome sequence of Agarivorans aestuarii strain ZMCS4, a CAZymes producing bacteria isolated from the marine brown algae Clodostephus spongiosus.</title>
        <authorList>
            <person name="Lorente B."/>
            <person name="Cabral C."/>
            <person name="Frias J."/>
            <person name="Faria J."/>
            <person name="Toubarro D."/>
        </authorList>
    </citation>
    <scope>NUCLEOTIDE SEQUENCE [LARGE SCALE GENOMIC DNA]</scope>
    <source>
        <strain evidence="9">ZMCS4</strain>
    </source>
</reference>
<comment type="cofactor">
    <cofactor evidence="1">
        <name>pyridoxal 5'-phosphate</name>
        <dbReference type="ChEBI" id="CHEBI:597326"/>
    </cofactor>
</comment>
<dbReference type="InterPro" id="IPR004839">
    <property type="entry name" value="Aminotransferase_I/II_large"/>
</dbReference>
<keyword evidence="9" id="KW-1185">Reference proteome</keyword>
<evidence type="ECO:0000313" key="8">
    <source>
        <dbReference type="EMBL" id="MEE1673629.1"/>
    </source>
</evidence>
<keyword evidence="4 8" id="KW-0032">Aminotransferase</keyword>
<evidence type="ECO:0000256" key="4">
    <source>
        <dbReference type="ARBA" id="ARBA00022576"/>
    </source>
</evidence>
<dbReference type="Gene3D" id="3.40.640.10">
    <property type="entry name" value="Type I PLP-dependent aspartate aminotransferase-like (Major domain)"/>
    <property type="match status" value="1"/>
</dbReference>
<evidence type="ECO:0000259" key="7">
    <source>
        <dbReference type="Pfam" id="PF00155"/>
    </source>
</evidence>
<dbReference type="Pfam" id="PF00155">
    <property type="entry name" value="Aminotran_1_2"/>
    <property type="match status" value="1"/>
</dbReference>
<dbReference type="Proteomes" id="UP001310248">
    <property type="component" value="Unassembled WGS sequence"/>
</dbReference>
<dbReference type="InterPro" id="IPR000796">
    <property type="entry name" value="Asp_trans"/>
</dbReference>
<evidence type="ECO:0000313" key="9">
    <source>
        <dbReference type="Proteomes" id="UP001310248"/>
    </source>
</evidence>
<keyword evidence="6" id="KW-0663">Pyridoxal phosphate</keyword>
<comment type="subunit">
    <text evidence="3">Homodimer.</text>
</comment>
<evidence type="ECO:0000256" key="6">
    <source>
        <dbReference type="ARBA" id="ARBA00022898"/>
    </source>
</evidence>
<dbReference type="GO" id="GO:0008483">
    <property type="term" value="F:transaminase activity"/>
    <property type="evidence" value="ECO:0007669"/>
    <property type="project" value="UniProtKB-KW"/>
</dbReference>
<evidence type="ECO:0000256" key="3">
    <source>
        <dbReference type="ARBA" id="ARBA00011738"/>
    </source>
</evidence>
<dbReference type="Gene3D" id="3.90.1150.10">
    <property type="entry name" value="Aspartate Aminotransferase, domain 1"/>
    <property type="match status" value="1"/>
</dbReference>
<comment type="caution">
    <text evidence="8">The sequence shown here is derived from an EMBL/GenBank/DDBJ whole genome shotgun (WGS) entry which is preliminary data.</text>
</comment>